<dbReference type="Pfam" id="PF13417">
    <property type="entry name" value="GST_N_3"/>
    <property type="match status" value="1"/>
</dbReference>
<feature type="domain" description="GST N-terminal" evidence="1">
    <location>
        <begin position="1"/>
        <end position="88"/>
    </location>
</feature>
<dbReference type="SFLD" id="SFLDG00358">
    <property type="entry name" value="Main_(cytGST)"/>
    <property type="match status" value="1"/>
</dbReference>
<dbReference type="Pfam" id="PF13410">
    <property type="entry name" value="GST_C_2"/>
    <property type="match status" value="1"/>
</dbReference>
<dbReference type="SUPFAM" id="SSF47616">
    <property type="entry name" value="GST C-terminal domain-like"/>
    <property type="match status" value="1"/>
</dbReference>
<dbReference type="PROSITE" id="PS50405">
    <property type="entry name" value="GST_CTER"/>
    <property type="match status" value="1"/>
</dbReference>
<evidence type="ECO:0000259" key="2">
    <source>
        <dbReference type="PROSITE" id="PS50405"/>
    </source>
</evidence>
<sequence>MSLTLHAHPLSSFCWKVLIGLYENDVAFENVTVNLGDPEVREAFRKLSPMGKMPALRDTGHPEGARDETVNETSVILDYLDLHYPGPVRFTPADADAAWRVRFWDRFFDHYIHHPMQRIVADRLRPKESKDGFGVDEAYAQLAKACDHLESVLADDRAWMCGDFGLADCAAMPALFYANKVQPLAERWPLSLAYLERLKARPSVQRVLTEAEPFFQYFPEA</sequence>
<organism evidence="3 4">
    <name type="scientific">Caulobacter segnis</name>
    <dbReference type="NCBI Taxonomy" id="88688"/>
    <lineage>
        <taxon>Bacteria</taxon>
        <taxon>Pseudomonadati</taxon>
        <taxon>Pseudomonadota</taxon>
        <taxon>Alphaproteobacteria</taxon>
        <taxon>Caulobacterales</taxon>
        <taxon>Caulobacteraceae</taxon>
        <taxon>Caulobacter</taxon>
    </lineage>
</organism>
<dbReference type="InterPro" id="IPR036282">
    <property type="entry name" value="Glutathione-S-Trfase_C_sf"/>
</dbReference>
<proteinExistence type="predicted"/>
<dbReference type="SFLD" id="SFLDS00019">
    <property type="entry name" value="Glutathione_Transferase_(cytos"/>
    <property type="match status" value="1"/>
</dbReference>
<dbReference type="PROSITE" id="PS50404">
    <property type="entry name" value="GST_NTER"/>
    <property type="match status" value="1"/>
</dbReference>
<dbReference type="InterPro" id="IPR004045">
    <property type="entry name" value="Glutathione_S-Trfase_N"/>
</dbReference>
<dbReference type="PANTHER" id="PTHR44051">
    <property type="entry name" value="GLUTATHIONE S-TRANSFERASE-RELATED"/>
    <property type="match status" value="1"/>
</dbReference>
<dbReference type="InterPro" id="IPR040079">
    <property type="entry name" value="Glutathione_S-Trfase"/>
</dbReference>
<dbReference type="Gene3D" id="3.40.30.10">
    <property type="entry name" value="Glutaredoxin"/>
    <property type="match status" value="1"/>
</dbReference>
<name>A0ABY4ZW68_9CAUL</name>
<dbReference type="InterPro" id="IPR010987">
    <property type="entry name" value="Glutathione-S-Trfase_C-like"/>
</dbReference>
<evidence type="ECO:0000313" key="4">
    <source>
        <dbReference type="Proteomes" id="UP001057520"/>
    </source>
</evidence>
<dbReference type="EMBL" id="CP096040">
    <property type="protein sequence ID" value="USQ96874.1"/>
    <property type="molecule type" value="Genomic_DNA"/>
</dbReference>
<dbReference type="Gene3D" id="1.20.1050.10">
    <property type="match status" value="1"/>
</dbReference>
<dbReference type="SUPFAM" id="SSF52833">
    <property type="entry name" value="Thioredoxin-like"/>
    <property type="match status" value="1"/>
</dbReference>
<gene>
    <name evidence="3" type="ORF">MZV50_04700</name>
</gene>
<dbReference type="Proteomes" id="UP001057520">
    <property type="component" value="Chromosome"/>
</dbReference>
<keyword evidence="4" id="KW-1185">Reference proteome</keyword>
<evidence type="ECO:0000313" key="3">
    <source>
        <dbReference type="EMBL" id="USQ96874.1"/>
    </source>
</evidence>
<dbReference type="InterPro" id="IPR036249">
    <property type="entry name" value="Thioredoxin-like_sf"/>
</dbReference>
<dbReference type="CDD" id="cd00299">
    <property type="entry name" value="GST_C_family"/>
    <property type="match status" value="1"/>
</dbReference>
<evidence type="ECO:0000259" key="1">
    <source>
        <dbReference type="PROSITE" id="PS50404"/>
    </source>
</evidence>
<dbReference type="CDD" id="cd00570">
    <property type="entry name" value="GST_N_family"/>
    <property type="match status" value="1"/>
</dbReference>
<dbReference type="PANTHER" id="PTHR44051:SF8">
    <property type="entry name" value="GLUTATHIONE S-TRANSFERASE GSTA"/>
    <property type="match status" value="1"/>
</dbReference>
<protein>
    <submittedName>
        <fullName evidence="3">Glutathione S-transferase family protein</fullName>
    </submittedName>
</protein>
<reference evidence="3 4" key="1">
    <citation type="submission" date="2022-04" db="EMBL/GenBank/DDBJ databases">
        <title>Genome sequence of soybean root-associated Caulobacter segnis RL271.</title>
        <authorList>
            <person name="Longley R."/>
            <person name="Bonito G."/>
            <person name="Trigodet F."/>
            <person name="Crosson S."/>
            <person name="Fiebig A."/>
        </authorList>
    </citation>
    <scope>NUCLEOTIDE SEQUENCE [LARGE SCALE GENOMIC DNA]</scope>
    <source>
        <strain evidence="3 4">RL271</strain>
    </source>
</reference>
<feature type="domain" description="GST C-terminal" evidence="2">
    <location>
        <begin position="94"/>
        <end position="221"/>
    </location>
</feature>
<accession>A0ABY4ZW68</accession>